<name>A0A8J3QMF3_9ACTN</name>
<comment type="caution">
    <text evidence="1">The sequence shown here is derived from an EMBL/GenBank/DDBJ whole genome shotgun (WGS) entry which is preliminary data.</text>
</comment>
<accession>A0A8J3QMF3</accession>
<proteinExistence type="predicted"/>
<dbReference type="AlphaFoldDB" id="A0A8J3QMF3"/>
<protein>
    <recommendedName>
        <fullName evidence="3">ABM domain-containing protein</fullName>
    </recommendedName>
</protein>
<sequence>MIVRMWELRAYPEGLTDLLSWLCEIALPSIEANHLHISSEVFSSTDNRVVVISKWRSNPQALPDPPKHLVARSAHSWDFTPVDR</sequence>
<keyword evidence="2" id="KW-1185">Reference proteome</keyword>
<evidence type="ECO:0000313" key="1">
    <source>
        <dbReference type="EMBL" id="GIH12173.1"/>
    </source>
</evidence>
<dbReference type="EMBL" id="BONZ01000006">
    <property type="protein sequence ID" value="GIH12173.1"/>
    <property type="molecule type" value="Genomic_DNA"/>
</dbReference>
<evidence type="ECO:0000313" key="2">
    <source>
        <dbReference type="Proteomes" id="UP000642748"/>
    </source>
</evidence>
<evidence type="ECO:0008006" key="3">
    <source>
        <dbReference type="Google" id="ProtNLM"/>
    </source>
</evidence>
<dbReference type="Proteomes" id="UP000642748">
    <property type="component" value="Unassembled WGS sequence"/>
</dbReference>
<reference evidence="1" key="1">
    <citation type="submission" date="2021-01" db="EMBL/GenBank/DDBJ databases">
        <title>Whole genome shotgun sequence of Rugosimonospora africana NBRC 104875.</title>
        <authorList>
            <person name="Komaki H."/>
            <person name="Tamura T."/>
        </authorList>
    </citation>
    <scope>NUCLEOTIDE SEQUENCE</scope>
    <source>
        <strain evidence="1">NBRC 104875</strain>
    </source>
</reference>
<dbReference type="RefSeq" id="WP_203915905.1">
    <property type="nucleotide sequence ID" value="NZ_BONZ01000006.1"/>
</dbReference>
<organism evidence="1 2">
    <name type="scientific">Rugosimonospora africana</name>
    <dbReference type="NCBI Taxonomy" id="556532"/>
    <lineage>
        <taxon>Bacteria</taxon>
        <taxon>Bacillati</taxon>
        <taxon>Actinomycetota</taxon>
        <taxon>Actinomycetes</taxon>
        <taxon>Micromonosporales</taxon>
        <taxon>Micromonosporaceae</taxon>
        <taxon>Rugosimonospora</taxon>
    </lineage>
</organism>
<gene>
    <name evidence="1" type="ORF">Raf01_03450</name>
</gene>